<dbReference type="KEGG" id="scy:SCATT_57920"/>
<feature type="domain" description="Nucleotidyl transferase" evidence="3">
    <location>
        <begin position="2"/>
        <end position="232"/>
    </location>
</feature>
<dbReference type="GO" id="GO:0016868">
    <property type="term" value="F:intramolecular phosphotransferase activity"/>
    <property type="evidence" value="ECO:0007669"/>
    <property type="project" value="InterPro"/>
</dbReference>
<feature type="domain" description="Alpha-D-phosphohexomutase alpha/beta/alpha" evidence="5">
    <location>
        <begin position="534"/>
        <end position="636"/>
    </location>
</feature>
<dbReference type="KEGG" id="sct:SCAT_5790"/>
<dbReference type="OrthoDB" id="9801810at2"/>
<dbReference type="eggNOG" id="COG1208">
    <property type="taxonomic scope" value="Bacteria"/>
</dbReference>
<dbReference type="Pfam" id="PF25087">
    <property type="entry name" value="GMPPB_C"/>
    <property type="match status" value="1"/>
</dbReference>
<dbReference type="InterPro" id="IPR036900">
    <property type="entry name" value="A-D-PHexomutase_C_sf"/>
</dbReference>
<keyword evidence="8" id="KW-1185">Reference proteome</keyword>
<dbReference type="InterPro" id="IPR050486">
    <property type="entry name" value="Mannose-1P_guanyltransferase"/>
</dbReference>
<keyword evidence="7" id="KW-0808">Transferase</keyword>
<evidence type="ECO:0000259" key="5">
    <source>
        <dbReference type="Pfam" id="PF02879"/>
    </source>
</evidence>
<dbReference type="SUPFAM" id="SSF51161">
    <property type="entry name" value="Trimeric LpxA-like enzymes"/>
    <property type="match status" value="1"/>
</dbReference>
<dbReference type="InterPro" id="IPR005835">
    <property type="entry name" value="NTP_transferase_dom"/>
</dbReference>
<evidence type="ECO:0000259" key="4">
    <source>
        <dbReference type="Pfam" id="PF02878"/>
    </source>
</evidence>
<dbReference type="Pfam" id="PF00483">
    <property type="entry name" value="NTP_transferase"/>
    <property type="match status" value="1"/>
</dbReference>
<dbReference type="Pfam" id="PF02878">
    <property type="entry name" value="PGM_PMM_I"/>
    <property type="match status" value="1"/>
</dbReference>
<accession>G8X1D4</accession>
<dbReference type="InterPro" id="IPR011004">
    <property type="entry name" value="Trimer_LpxA-like_sf"/>
</dbReference>
<sequence length="836" mass="86108">MKAVVMAGGEGSRLRPLTATVPKPLLPVAGRPVMEHVLRLLRRHRLTSTVVTVAYLADAVREEFGDGSALGMQLAYAHESVPLGTAGSVRNAAGLLGGEPFVVISGDALTDFDLSALIAYHRAKKALVTVCLARVPEPVEFGITVTAPDGRIERFLEKPTWGQVFSDTVNTGIYVMEPQVLQHVPDGAADWSKDVFPALMAAGLPVFGYVAEGYWEDIGTHDSYLAAHADVLAGRVEVEPVGSEREAGIWVGDGARIAADAQLNAPVVIGPGAQIASGARVGPGTVIGAGTVVEQAAVAEGAVVGEHSYIGPAAALAGCVTGRNSRLRGGARIGEGAVLGDGCLLKEHATVAAGVMVPPGRTLEAHATAATTVLRARTPRTMFASRGLSGALGVDLTCESAARLAGAFATQVPDGAVVTVARDHSHAGQVLAPVLTAALRAAGVDVRDLGHLPLPVARHETALAGGGALIAAAAPGRPDCADLRVLDGDGIDATPAAHRTLERLMHRAEHRRTTAGHIGALHSGEAAAQAALDAYAGHLADRIPHPDAGDGGGGVRVVLDAAFGAAGLLLDAVISRTALRALVINTGLDGARATETATERHGALAYLGSVVTANNAAFGVRFDPTGERLHLVDGTGRPVPDETTLLLMCHLSAAHARTGRIALPATASRTAAGLAAAHGATVEYTPTTPGQLSRAAADGRTILAGDTEGAFVIPQAGPHPDAIAALLHLTALLRAHREPLSSLLAALPTPHVRRRRLPTPWETKGHLMRTVADQAGTRTIDTTDGIRIVEADGRWTLILPDPAHPATHLWAEAGTDAEAHALLDHWTTALTHPTTA</sequence>
<dbReference type="GO" id="GO:0005975">
    <property type="term" value="P:carbohydrate metabolic process"/>
    <property type="evidence" value="ECO:0007669"/>
    <property type="project" value="InterPro"/>
</dbReference>
<dbReference type="RefSeq" id="WP_014146491.1">
    <property type="nucleotide sequence ID" value="NC_016111.1"/>
</dbReference>
<dbReference type="InterPro" id="IPR029044">
    <property type="entry name" value="Nucleotide-diphossugar_trans"/>
</dbReference>
<dbReference type="InterPro" id="IPR005844">
    <property type="entry name" value="A-D-PHexomutase_a/b/a-I"/>
</dbReference>
<evidence type="ECO:0000313" key="8">
    <source>
        <dbReference type="Proteomes" id="UP000007842"/>
    </source>
</evidence>
<dbReference type="SUPFAM" id="SSF53448">
    <property type="entry name" value="Nucleotide-diphospho-sugar transferases"/>
    <property type="match status" value="1"/>
</dbReference>
<evidence type="ECO:0000256" key="1">
    <source>
        <dbReference type="ARBA" id="ARBA00007274"/>
    </source>
</evidence>
<feature type="domain" description="Alpha-D-phosphohexomutase alpha/beta/alpha" evidence="4">
    <location>
        <begin position="382"/>
        <end position="510"/>
    </location>
</feature>
<dbReference type="GO" id="GO:0016740">
    <property type="term" value="F:transferase activity"/>
    <property type="evidence" value="ECO:0007669"/>
    <property type="project" value="UniProtKB-KW"/>
</dbReference>
<comment type="similarity">
    <text evidence="2">Belongs to the phosphohexose mutase family.</text>
</comment>
<dbReference type="Gene3D" id="3.40.120.10">
    <property type="entry name" value="Alpha-D-Glucose-1,6-Bisphosphate, subunit A, domain 3"/>
    <property type="match status" value="3"/>
</dbReference>
<dbReference type="PATRIC" id="fig|1003195.11.peg.7199"/>
<comment type="similarity">
    <text evidence="1">Belongs to the transferase hexapeptide repeat family.</text>
</comment>
<reference evidence="8" key="1">
    <citation type="submission" date="2011-12" db="EMBL/GenBank/DDBJ databases">
        <title>Complete genome sequence of Streptomyces cattleya strain DSM 46488.</title>
        <authorList>
            <person name="Ou H.-Y."/>
            <person name="Li P."/>
            <person name="Zhao C."/>
            <person name="O'Hagan D."/>
            <person name="Deng Z."/>
        </authorList>
    </citation>
    <scope>NUCLEOTIDE SEQUENCE [LARGE SCALE GENOMIC DNA]</scope>
    <source>
        <strain evidence="8">ATCC 35852 / DSM 46488 / JCM 4925 / NBRC 14057 / NRRL 8057</strain>
    </source>
</reference>
<dbReference type="Gene3D" id="3.30.310.50">
    <property type="entry name" value="Alpha-D-phosphohexomutase, C-terminal domain"/>
    <property type="match status" value="1"/>
</dbReference>
<dbReference type="SUPFAM" id="SSF55957">
    <property type="entry name" value="Phosphoglucomutase, C-terminal domain"/>
    <property type="match status" value="1"/>
</dbReference>
<dbReference type="HOGENOM" id="CLU_017652_1_0_11"/>
<dbReference type="InterPro" id="IPR016055">
    <property type="entry name" value="A-D-PHexomutase_a/b/a-I/II/III"/>
</dbReference>
<dbReference type="Gene3D" id="2.160.10.10">
    <property type="entry name" value="Hexapeptide repeat proteins"/>
    <property type="match status" value="1"/>
</dbReference>
<evidence type="ECO:0000259" key="6">
    <source>
        <dbReference type="Pfam" id="PF25087"/>
    </source>
</evidence>
<dbReference type="EMBL" id="CP003219">
    <property type="protein sequence ID" value="AEW98163.1"/>
    <property type="molecule type" value="Genomic_DNA"/>
</dbReference>
<gene>
    <name evidence="7" type="ordered locus">SCATT_57920</name>
</gene>
<dbReference type="SUPFAM" id="SSF53738">
    <property type="entry name" value="Phosphoglucomutase, first 3 domains"/>
    <property type="match status" value="3"/>
</dbReference>
<dbReference type="InterPro" id="IPR005845">
    <property type="entry name" value="A-D-PHexomutase_a/b/a-II"/>
</dbReference>
<dbReference type="Proteomes" id="UP000007842">
    <property type="component" value="Chromosome"/>
</dbReference>
<dbReference type="STRING" id="1003195.SCATT_57920"/>
<protein>
    <submittedName>
        <fullName evidence="7">Mannose-1-phosphate guanyltransferase</fullName>
    </submittedName>
</protein>
<dbReference type="Pfam" id="PF02879">
    <property type="entry name" value="PGM_PMM_II"/>
    <property type="match status" value="1"/>
</dbReference>
<dbReference type="CDD" id="cd04181">
    <property type="entry name" value="NTP_transferase"/>
    <property type="match status" value="1"/>
</dbReference>
<evidence type="ECO:0000256" key="2">
    <source>
        <dbReference type="ARBA" id="ARBA00010231"/>
    </source>
</evidence>
<dbReference type="PANTHER" id="PTHR22572">
    <property type="entry name" value="SUGAR-1-PHOSPHATE GUANYL TRANSFERASE"/>
    <property type="match status" value="1"/>
</dbReference>
<dbReference type="AlphaFoldDB" id="F8JU11"/>
<accession>F8JU11</accession>
<dbReference type="eggNOG" id="COG1109">
    <property type="taxonomic scope" value="Bacteria"/>
</dbReference>
<feature type="domain" description="Mannose-1-phosphate guanyltransferase C-terminal" evidence="6">
    <location>
        <begin position="265"/>
        <end position="366"/>
    </location>
</feature>
<dbReference type="InterPro" id="IPR056729">
    <property type="entry name" value="GMPPB_C"/>
</dbReference>
<dbReference type="Gene3D" id="3.90.550.10">
    <property type="entry name" value="Spore Coat Polysaccharide Biosynthesis Protein SpsA, Chain A"/>
    <property type="match status" value="1"/>
</dbReference>
<name>F8JU11_STREN</name>
<evidence type="ECO:0000313" key="7">
    <source>
        <dbReference type="EMBL" id="AEW98163.1"/>
    </source>
</evidence>
<evidence type="ECO:0000259" key="3">
    <source>
        <dbReference type="Pfam" id="PF00483"/>
    </source>
</evidence>
<organism evidence="7 8">
    <name type="scientific">Streptantibioticus cattleyicolor (strain ATCC 35852 / DSM 46488 / JCM 4925 / NBRC 14057 / NRRL 8057)</name>
    <name type="common">Streptomyces cattleya</name>
    <dbReference type="NCBI Taxonomy" id="1003195"/>
    <lineage>
        <taxon>Bacteria</taxon>
        <taxon>Bacillati</taxon>
        <taxon>Actinomycetota</taxon>
        <taxon>Actinomycetes</taxon>
        <taxon>Kitasatosporales</taxon>
        <taxon>Streptomycetaceae</taxon>
        <taxon>Streptantibioticus</taxon>
    </lineage>
</organism>
<proteinExistence type="inferred from homology"/>